<dbReference type="PANTHER" id="PTHR34220">
    <property type="entry name" value="SENSOR HISTIDINE KINASE YPDA"/>
    <property type="match status" value="1"/>
</dbReference>
<proteinExistence type="predicted"/>
<protein>
    <submittedName>
        <fullName evidence="4">HAMP domain-containing protein</fullName>
    </submittedName>
</protein>
<evidence type="ECO:0000256" key="1">
    <source>
        <dbReference type="SAM" id="Phobius"/>
    </source>
</evidence>
<dbReference type="InterPro" id="IPR010559">
    <property type="entry name" value="Sig_transdc_His_kin_internal"/>
</dbReference>
<gene>
    <name evidence="4" type="ORF">GMA92_08720</name>
</gene>
<name>A0A9X4XDQ4_9FIRM</name>
<dbReference type="Pfam" id="PF02518">
    <property type="entry name" value="HATPase_c"/>
    <property type="match status" value="1"/>
</dbReference>
<dbReference type="InterPro" id="IPR050640">
    <property type="entry name" value="Bact_2-comp_sensor_kinase"/>
</dbReference>
<dbReference type="RefSeq" id="WP_006783556.1">
    <property type="nucleotide sequence ID" value="NZ_CABJBH010000003.1"/>
</dbReference>
<keyword evidence="1" id="KW-0472">Membrane</keyword>
<dbReference type="SUPFAM" id="SSF158472">
    <property type="entry name" value="HAMP domain-like"/>
    <property type="match status" value="1"/>
</dbReference>
<sequence length="589" mass="67974">MKKLEWGRQYYIVREKLELLFRKFSIYKRLITVMLLVSIAPIVMIGSISIHIIYGSIRSNYVNHIESTNEILADNLSLFIQDVESFGTQLLFSSTIRQGLQKSEGMTLNEQVQFIREVEQIISQNYSLLTLAADISILNVNKDFLYAQGYRYVNTDFMINCIEELEESGKSSLKKSFYSRDGRYIGIILKITNGNPHTPMGYLFIAIDEIRMQNILEKGMISGVGGLMLLDLEGDVVTSIGQPTHFDLDEFLKQCYLKGDYKGTKMFTYNLVSYKYVSYNDWYLISSTPNTYILSEVLKVVKSLLIGIIVLIVIVTLISFLLWQSIIRPLNRLIMTMKSINTIELTDPQREDGNDEMTYLYKEFNIMIQFIKDLISDMNETNESQRRLELKMLQAQINPHFLFNTLNSIKWMAEMSNVKTISNTIGALSRLLQATISDTNELIPISQELQNVEDYMTIQRNRYGDTFHFTVDIEVDCLDYKITRFILQPIVENSLLHGLNEEEDLKITIKVRDMLNWIYLYVEDNGAGFDVEKVLEKKSKEKLDGKLSSIGMINVIERINLCYQSEGDIKILSRLNEGTTVVIKIPKQL</sequence>
<keyword evidence="1" id="KW-0812">Transmembrane</keyword>
<dbReference type="OrthoDB" id="138378at2"/>
<keyword evidence="1" id="KW-1133">Transmembrane helix</keyword>
<accession>A0A9X4XDQ4</accession>
<dbReference type="GO" id="GO:0016020">
    <property type="term" value="C:membrane"/>
    <property type="evidence" value="ECO:0007669"/>
    <property type="project" value="InterPro"/>
</dbReference>
<reference evidence="4 5" key="1">
    <citation type="journal article" date="2019" name="Nat. Med.">
        <title>A library of human gut bacterial isolates paired with longitudinal multiomics data enables mechanistic microbiome research.</title>
        <authorList>
            <person name="Poyet M."/>
            <person name="Groussin M."/>
            <person name="Gibbons S.M."/>
            <person name="Avila-Pacheco J."/>
            <person name="Jiang X."/>
            <person name="Kearney S.M."/>
            <person name="Perrotta A.R."/>
            <person name="Berdy B."/>
            <person name="Zhao S."/>
            <person name="Lieberman T.D."/>
            <person name="Swanson P.K."/>
            <person name="Smith M."/>
            <person name="Roesemann S."/>
            <person name="Alexander J.E."/>
            <person name="Rich S.A."/>
            <person name="Livny J."/>
            <person name="Vlamakis H."/>
            <person name="Clish C."/>
            <person name="Bullock K."/>
            <person name="Deik A."/>
            <person name="Scott J."/>
            <person name="Pierce K.A."/>
            <person name="Xavier R.J."/>
            <person name="Alm E.J."/>
        </authorList>
    </citation>
    <scope>NUCLEOTIDE SEQUENCE [LARGE SCALE GENOMIC DNA]</scope>
    <source>
        <strain evidence="4 5">BIOML-A198</strain>
    </source>
</reference>
<dbReference type="InterPro" id="IPR003594">
    <property type="entry name" value="HATPase_dom"/>
</dbReference>
<dbReference type="AlphaFoldDB" id="A0A9X4XDQ4"/>
<comment type="caution">
    <text evidence="4">The sequence shown here is derived from an EMBL/GenBank/DDBJ whole genome shotgun (WGS) entry which is preliminary data.</text>
</comment>
<evidence type="ECO:0000313" key="4">
    <source>
        <dbReference type="EMBL" id="MTK21503.1"/>
    </source>
</evidence>
<feature type="domain" description="Signal transduction histidine kinase internal region" evidence="3">
    <location>
        <begin position="389"/>
        <end position="467"/>
    </location>
</feature>
<evidence type="ECO:0000259" key="2">
    <source>
        <dbReference type="Pfam" id="PF02518"/>
    </source>
</evidence>
<evidence type="ECO:0000313" key="5">
    <source>
        <dbReference type="Proteomes" id="UP000487649"/>
    </source>
</evidence>
<feature type="transmembrane region" description="Helical" evidence="1">
    <location>
        <begin position="304"/>
        <end position="323"/>
    </location>
</feature>
<dbReference type="Proteomes" id="UP000487649">
    <property type="component" value="Unassembled WGS sequence"/>
</dbReference>
<feature type="domain" description="Histidine kinase/HSP90-like ATPase" evidence="2">
    <location>
        <begin position="485"/>
        <end position="588"/>
    </location>
</feature>
<dbReference type="Pfam" id="PF06580">
    <property type="entry name" value="His_kinase"/>
    <property type="match status" value="1"/>
</dbReference>
<dbReference type="EMBL" id="WMQE01000017">
    <property type="protein sequence ID" value="MTK21503.1"/>
    <property type="molecule type" value="Genomic_DNA"/>
</dbReference>
<dbReference type="GeneID" id="60059261"/>
<dbReference type="Gene3D" id="6.10.340.10">
    <property type="match status" value="1"/>
</dbReference>
<dbReference type="GO" id="GO:0000155">
    <property type="term" value="F:phosphorelay sensor kinase activity"/>
    <property type="evidence" value="ECO:0007669"/>
    <property type="project" value="InterPro"/>
</dbReference>
<dbReference type="InterPro" id="IPR036890">
    <property type="entry name" value="HATPase_C_sf"/>
</dbReference>
<organism evidence="4 5">
    <name type="scientific">Turicibacter sanguinis</name>
    <dbReference type="NCBI Taxonomy" id="154288"/>
    <lineage>
        <taxon>Bacteria</taxon>
        <taxon>Bacillati</taxon>
        <taxon>Bacillota</taxon>
        <taxon>Erysipelotrichia</taxon>
        <taxon>Erysipelotrichales</taxon>
        <taxon>Turicibacteraceae</taxon>
        <taxon>Turicibacter</taxon>
    </lineage>
</organism>
<dbReference type="PANTHER" id="PTHR34220:SF7">
    <property type="entry name" value="SENSOR HISTIDINE KINASE YPDA"/>
    <property type="match status" value="1"/>
</dbReference>
<dbReference type="Gene3D" id="3.30.565.10">
    <property type="entry name" value="Histidine kinase-like ATPase, C-terminal domain"/>
    <property type="match status" value="1"/>
</dbReference>
<evidence type="ECO:0000259" key="3">
    <source>
        <dbReference type="Pfam" id="PF06580"/>
    </source>
</evidence>
<dbReference type="SUPFAM" id="SSF55874">
    <property type="entry name" value="ATPase domain of HSP90 chaperone/DNA topoisomerase II/histidine kinase"/>
    <property type="match status" value="1"/>
</dbReference>
<feature type="transmembrane region" description="Helical" evidence="1">
    <location>
        <begin position="30"/>
        <end position="54"/>
    </location>
</feature>